<protein>
    <submittedName>
        <fullName evidence="2 3">Uncharacterized protein</fullName>
    </submittedName>
</protein>
<dbReference type="AlphaFoldDB" id="L1JYF1"/>
<feature type="compositionally biased region" description="Basic and acidic residues" evidence="1">
    <location>
        <begin position="188"/>
        <end position="206"/>
    </location>
</feature>
<dbReference type="HOGENOM" id="CLU_1036047_0_0_1"/>
<organism evidence="2">
    <name type="scientific">Guillardia theta (strain CCMP2712)</name>
    <name type="common">Cryptophyte</name>
    <dbReference type="NCBI Taxonomy" id="905079"/>
    <lineage>
        <taxon>Eukaryota</taxon>
        <taxon>Cryptophyceae</taxon>
        <taxon>Pyrenomonadales</taxon>
        <taxon>Geminigeraceae</taxon>
        <taxon>Guillardia</taxon>
    </lineage>
</organism>
<evidence type="ECO:0000313" key="4">
    <source>
        <dbReference type="Proteomes" id="UP000011087"/>
    </source>
</evidence>
<evidence type="ECO:0000313" key="2">
    <source>
        <dbReference type="EMBL" id="EKX53606.1"/>
    </source>
</evidence>
<reference evidence="3" key="3">
    <citation type="submission" date="2016-03" db="UniProtKB">
        <authorList>
            <consortium name="EnsemblProtists"/>
        </authorList>
    </citation>
    <scope>IDENTIFICATION</scope>
</reference>
<dbReference type="GeneID" id="17310595"/>
<keyword evidence="4" id="KW-1185">Reference proteome</keyword>
<name>L1JYF1_GUITC</name>
<dbReference type="EMBL" id="JH992969">
    <property type="protein sequence ID" value="EKX53606.1"/>
    <property type="molecule type" value="Genomic_DNA"/>
</dbReference>
<dbReference type="Proteomes" id="UP000011087">
    <property type="component" value="Unassembled WGS sequence"/>
</dbReference>
<sequence length="269" mass="29906">MAKNMHQRLAGPALIVALGLCVVVGILVTFGPTAAPSELLSQARHNHKMHRMHKNGLGLKHNDLALLEDAMHQQAKEKHRACIKECEDSACRHKCHTALSLHAASAHHNHKSASLHLKKADLKLLQDAQQARHEDEVKHCEKCITSECKASCKQTLRSLKAQPHAAKHQVNLGLKADDMALLKDAQKRQAKEEAKHMYMQNSDRKALKSKRSSLNAIDEVNHQPGDDGNGDWAPGMRSSAMQQLKQEQRDAAKTAKFAYDTDNDDSWSN</sequence>
<feature type="region of interest" description="Disordered" evidence="1">
    <location>
        <begin position="188"/>
        <end position="269"/>
    </location>
</feature>
<dbReference type="PaxDb" id="55529-EKX53606"/>
<dbReference type="EnsemblProtists" id="EKX53606">
    <property type="protein sequence ID" value="EKX53606"/>
    <property type="gene ID" value="GUITHDRAFT_150235"/>
</dbReference>
<reference evidence="2 4" key="1">
    <citation type="journal article" date="2012" name="Nature">
        <title>Algal genomes reveal evolutionary mosaicism and the fate of nucleomorphs.</title>
        <authorList>
            <consortium name="DOE Joint Genome Institute"/>
            <person name="Curtis B.A."/>
            <person name="Tanifuji G."/>
            <person name="Burki F."/>
            <person name="Gruber A."/>
            <person name="Irimia M."/>
            <person name="Maruyama S."/>
            <person name="Arias M.C."/>
            <person name="Ball S.G."/>
            <person name="Gile G.H."/>
            <person name="Hirakawa Y."/>
            <person name="Hopkins J.F."/>
            <person name="Kuo A."/>
            <person name="Rensing S.A."/>
            <person name="Schmutz J."/>
            <person name="Symeonidi A."/>
            <person name="Elias M."/>
            <person name="Eveleigh R.J."/>
            <person name="Herman E.K."/>
            <person name="Klute M.J."/>
            <person name="Nakayama T."/>
            <person name="Obornik M."/>
            <person name="Reyes-Prieto A."/>
            <person name="Armbrust E.V."/>
            <person name="Aves S.J."/>
            <person name="Beiko R.G."/>
            <person name="Coutinho P."/>
            <person name="Dacks J.B."/>
            <person name="Durnford D.G."/>
            <person name="Fast N.M."/>
            <person name="Green B.R."/>
            <person name="Grisdale C.J."/>
            <person name="Hempel F."/>
            <person name="Henrissat B."/>
            <person name="Hoppner M.P."/>
            <person name="Ishida K."/>
            <person name="Kim E."/>
            <person name="Koreny L."/>
            <person name="Kroth P.G."/>
            <person name="Liu Y."/>
            <person name="Malik S.B."/>
            <person name="Maier U.G."/>
            <person name="McRose D."/>
            <person name="Mock T."/>
            <person name="Neilson J.A."/>
            <person name="Onodera N.T."/>
            <person name="Poole A.M."/>
            <person name="Pritham E.J."/>
            <person name="Richards T.A."/>
            <person name="Rocap G."/>
            <person name="Roy S.W."/>
            <person name="Sarai C."/>
            <person name="Schaack S."/>
            <person name="Shirato S."/>
            <person name="Slamovits C.H."/>
            <person name="Spencer D.F."/>
            <person name="Suzuki S."/>
            <person name="Worden A.Z."/>
            <person name="Zauner S."/>
            <person name="Barry K."/>
            <person name="Bell C."/>
            <person name="Bharti A.K."/>
            <person name="Crow J.A."/>
            <person name="Grimwood J."/>
            <person name="Kramer R."/>
            <person name="Lindquist E."/>
            <person name="Lucas S."/>
            <person name="Salamov A."/>
            <person name="McFadden G.I."/>
            <person name="Lane C.E."/>
            <person name="Keeling P.J."/>
            <person name="Gray M.W."/>
            <person name="Grigoriev I.V."/>
            <person name="Archibald J.M."/>
        </authorList>
    </citation>
    <scope>NUCLEOTIDE SEQUENCE</scope>
    <source>
        <strain evidence="2 4">CCMP2712</strain>
    </source>
</reference>
<dbReference type="RefSeq" id="XP_005840586.1">
    <property type="nucleotide sequence ID" value="XM_005840529.1"/>
</dbReference>
<reference evidence="4" key="2">
    <citation type="submission" date="2012-11" db="EMBL/GenBank/DDBJ databases">
        <authorList>
            <person name="Kuo A."/>
            <person name="Curtis B.A."/>
            <person name="Tanifuji G."/>
            <person name="Burki F."/>
            <person name="Gruber A."/>
            <person name="Irimia M."/>
            <person name="Maruyama S."/>
            <person name="Arias M.C."/>
            <person name="Ball S.G."/>
            <person name="Gile G.H."/>
            <person name="Hirakawa Y."/>
            <person name="Hopkins J.F."/>
            <person name="Rensing S.A."/>
            <person name="Schmutz J."/>
            <person name="Symeonidi A."/>
            <person name="Elias M."/>
            <person name="Eveleigh R.J."/>
            <person name="Herman E.K."/>
            <person name="Klute M.J."/>
            <person name="Nakayama T."/>
            <person name="Obornik M."/>
            <person name="Reyes-Prieto A."/>
            <person name="Armbrust E.V."/>
            <person name="Aves S.J."/>
            <person name="Beiko R.G."/>
            <person name="Coutinho P."/>
            <person name="Dacks J.B."/>
            <person name="Durnford D.G."/>
            <person name="Fast N.M."/>
            <person name="Green B.R."/>
            <person name="Grisdale C."/>
            <person name="Hempe F."/>
            <person name="Henrissat B."/>
            <person name="Hoppner M.P."/>
            <person name="Ishida K.-I."/>
            <person name="Kim E."/>
            <person name="Koreny L."/>
            <person name="Kroth P.G."/>
            <person name="Liu Y."/>
            <person name="Malik S.-B."/>
            <person name="Maier U.G."/>
            <person name="McRose D."/>
            <person name="Mock T."/>
            <person name="Neilson J.A."/>
            <person name="Onodera N.T."/>
            <person name="Poole A.M."/>
            <person name="Pritham E.J."/>
            <person name="Richards T.A."/>
            <person name="Rocap G."/>
            <person name="Roy S.W."/>
            <person name="Sarai C."/>
            <person name="Schaack S."/>
            <person name="Shirato S."/>
            <person name="Slamovits C.H."/>
            <person name="Spencer D.F."/>
            <person name="Suzuki S."/>
            <person name="Worden A.Z."/>
            <person name="Zauner S."/>
            <person name="Barry K."/>
            <person name="Bell C."/>
            <person name="Bharti A.K."/>
            <person name="Crow J.A."/>
            <person name="Grimwood J."/>
            <person name="Kramer R."/>
            <person name="Lindquist E."/>
            <person name="Lucas S."/>
            <person name="Salamov A."/>
            <person name="McFadden G.I."/>
            <person name="Lane C.E."/>
            <person name="Keeling P.J."/>
            <person name="Gray M.W."/>
            <person name="Grigoriev I.V."/>
            <person name="Archibald J.M."/>
        </authorList>
    </citation>
    <scope>NUCLEOTIDE SEQUENCE</scope>
    <source>
        <strain evidence="4">CCMP2712</strain>
    </source>
</reference>
<gene>
    <name evidence="2" type="ORF">GUITHDRAFT_150235</name>
</gene>
<proteinExistence type="predicted"/>
<dbReference type="KEGG" id="gtt:GUITHDRAFT_150235"/>
<accession>L1JYF1</accession>
<evidence type="ECO:0000256" key="1">
    <source>
        <dbReference type="SAM" id="MobiDB-lite"/>
    </source>
</evidence>
<evidence type="ECO:0000313" key="3">
    <source>
        <dbReference type="EnsemblProtists" id="EKX53606"/>
    </source>
</evidence>